<dbReference type="EMBL" id="OMOR01000001">
    <property type="protein sequence ID" value="SPH21743.1"/>
    <property type="molecule type" value="Genomic_DNA"/>
</dbReference>
<dbReference type="AlphaFoldDB" id="A0A2R8BFA9"/>
<dbReference type="RefSeq" id="WP_108828791.1">
    <property type="nucleotide sequence ID" value="NZ_OMOR01000001.1"/>
</dbReference>
<evidence type="ECO:0000313" key="1">
    <source>
        <dbReference type="EMBL" id="SPH21743.1"/>
    </source>
</evidence>
<gene>
    <name evidence="1" type="primary">bauB</name>
    <name evidence="1" type="ORF">ASD8599_02494</name>
</gene>
<dbReference type="SUPFAM" id="SSF51182">
    <property type="entry name" value="RmlC-like cupins"/>
    <property type="match status" value="1"/>
</dbReference>
<dbReference type="InterPro" id="IPR011051">
    <property type="entry name" value="RmlC_Cupin_sf"/>
</dbReference>
<accession>A0A2R8BFA9</accession>
<dbReference type="Proteomes" id="UP000244880">
    <property type="component" value="Unassembled WGS sequence"/>
</dbReference>
<protein>
    <submittedName>
        <fullName evidence="1">Beta-alanine degradation protein BauB</fullName>
    </submittedName>
</protein>
<dbReference type="InterPro" id="IPR014710">
    <property type="entry name" value="RmlC-like_jellyroll"/>
</dbReference>
<organism evidence="1 2">
    <name type="scientific">Ascidiaceihabitans donghaensis</name>
    <dbReference type="NCBI Taxonomy" id="1510460"/>
    <lineage>
        <taxon>Bacteria</taxon>
        <taxon>Pseudomonadati</taxon>
        <taxon>Pseudomonadota</taxon>
        <taxon>Alphaproteobacteria</taxon>
        <taxon>Rhodobacterales</taxon>
        <taxon>Paracoccaceae</taxon>
        <taxon>Ascidiaceihabitans</taxon>
    </lineage>
</organism>
<proteinExistence type="predicted"/>
<reference evidence="1 2" key="1">
    <citation type="submission" date="2018-03" db="EMBL/GenBank/DDBJ databases">
        <authorList>
            <person name="Keele B.F."/>
        </authorList>
    </citation>
    <scope>NUCLEOTIDE SEQUENCE [LARGE SCALE GENOMIC DNA]</scope>
    <source>
        <strain evidence="1 2">CECT 8599</strain>
    </source>
</reference>
<name>A0A2R8BFA9_9RHOB</name>
<dbReference type="CDD" id="cd06982">
    <property type="entry name" value="cupin_BauB-like"/>
    <property type="match status" value="1"/>
</dbReference>
<sequence length="105" mass="11944">MCDAPTQGTALAHAYIENDRTRVTEWRFPKRGDNTGWHRHAYDYVVVPLFDGQLEILGEDGSRTLADMKTGVPYFRELGVAHDVISANDFECAFVEIEFLEQPKP</sequence>
<dbReference type="Gene3D" id="2.60.120.10">
    <property type="entry name" value="Jelly Rolls"/>
    <property type="match status" value="1"/>
</dbReference>
<evidence type="ECO:0000313" key="2">
    <source>
        <dbReference type="Proteomes" id="UP000244880"/>
    </source>
</evidence>
<dbReference type="OrthoDB" id="9800684at2"/>
<keyword evidence="2" id="KW-1185">Reference proteome</keyword>